<keyword evidence="4" id="KW-0813">Transport</keyword>
<evidence type="ECO:0000256" key="3">
    <source>
        <dbReference type="ARBA" id="ARBA00019589"/>
    </source>
</evidence>
<evidence type="ECO:0000256" key="5">
    <source>
        <dbReference type="ARBA" id="ARBA00022525"/>
    </source>
</evidence>
<dbReference type="GO" id="GO:0030234">
    <property type="term" value="F:enzyme regulator activity"/>
    <property type="evidence" value="ECO:0007669"/>
    <property type="project" value="TreeGrafter"/>
</dbReference>
<evidence type="ECO:0000256" key="8">
    <source>
        <dbReference type="ARBA" id="ARBA00023186"/>
    </source>
</evidence>
<accession>A0AAV8WYK9</accession>
<organism evidence="10 11">
    <name type="scientific">Rhamnusium bicolor</name>
    <dbReference type="NCBI Taxonomy" id="1586634"/>
    <lineage>
        <taxon>Eukaryota</taxon>
        <taxon>Metazoa</taxon>
        <taxon>Ecdysozoa</taxon>
        <taxon>Arthropoda</taxon>
        <taxon>Hexapoda</taxon>
        <taxon>Insecta</taxon>
        <taxon>Pterygota</taxon>
        <taxon>Neoptera</taxon>
        <taxon>Endopterygota</taxon>
        <taxon>Coleoptera</taxon>
        <taxon>Polyphaga</taxon>
        <taxon>Cucujiformia</taxon>
        <taxon>Chrysomeloidea</taxon>
        <taxon>Cerambycidae</taxon>
        <taxon>Lepturinae</taxon>
        <taxon>Rhagiini</taxon>
        <taxon>Rhamnusium</taxon>
    </lineage>
</organism>
<comment type="similarity">
    <text evidence="2">Belongs to the 7B2 family.</text>
</comment>
<evidence type="ECO:0000256" key="6">
    <source>
        <dbReference type="ARBA" id="ARBA00022729"/>
    </source>
</evidence>
<evidence type="ECO:0000256" key="4">
    <source>
        <dbReference type="ARBA" id="ARBA00022448"/>
    </source>
</evidence>
<dbReference type="InterPro" id="IPR007945">
    <property type="entry name" value="Secretogranin_V"/>
</dbReference>
<keyword evidence="6" id="KW-0732">Signal</keyword>
<keyword evidence="7" id="KW-1015">Disulfide bond</keyword>
<dbReference type="GO" id="GO:0030141">
    <property type="term" value="C:secretory granule"/>
    <property type="evidence" value="ECO:0007669"/>
    <property type="project" value="InterPro"/>
</dbReference>
<comment type="subcellular location">
    <subcellularLocation>
        <location evidence="1">Secreted</location>
    </subcellularLocation>
</comment>
<evidence type="ECO:0000313" key="11">
    <source>
        <dbReference type="Proteomes" id="UP001162156"/>
    </source>
</evidence>
<dbReference type="EMBL" id="JANEYF010004393">
    <property type="protein sequence ID" value="KAJ8931326.1"/>
    <property type="molecule type" value="Genomic_DNA"/>
</dbReference>
<dbReference type="AlphaFoldDB" id="A0AAV8WYK9"/>
<dbReference type="Proteomes" id="UP001162156">
    <property type="component" value="Unassembled WGS sequence"/>
</dbReference>
<keyword evidence="5" id="KW-0964">Secreted</keyword>
<evidence type="ECO:0000256" key="9">
    <source>
        <dbReference type="SAM" id="MobiDB-lite"/>
    </source>
</evidence>
<feature type="region of interest" description="Disordered" evidence="9">
    <location>
        <begin position="1"/>
        <end position="27"/>
    </location>
</feature>
<keyword evidence="11" id="KW-1185">Reference proteome</keyword>
<proteinExistence type="inferred from homology"/>
<reference evidence="10" key="1">
    <citation type="journal article" date="2023" name="Insect Mol. Biol.">
        <title>Genome sequencing provides insights into the evolution of gene families encoding plant cell wall-degrading enzymes in longhorned beetles.</title>
        <authorList>
            <person name="Shin N.R."/>
            <person name="Okamura Y."/>
            <person name="Kirsch R."/>
            <person name="Pauchet Y."/>
        </authorList>
    </citation>
    <scope>NUCLEOTIDE SEQUENCE</scope>
    <source>
        <strain evidence="10">RBIC_L_NR</strain>
    </source>
</reference>
<evidence type="ECO:0000313" key="10">
    <source>
        <dbReference type="EMBL" id="KAJ8931326.1"/>
    </source>
</evidence>
<dbReference type="PANTHER" id="PTHR12738:SF0">
    <property type="entry name" value="NEUROENDOCRINE PROTEIN 7B2"/>
    <property type="match status" value="1"/>
</dbReference>
<evidence type="ECO:0000256" key="7">
    <source>
        <dbReference type="ARBA" id="ARBA00023157"/>
    </source>
</evidence>
<dbReference type="GO" id="GO:0007218">
    <property type="term" value="P:neuropeptide signaling pathway"/>
    <property type="evidence" value="ECO:0007669"/>
    <property type="project" value="InterPro"/>
</dbReference>
<sequence length="73" mass="8045">MGDYVSGGAGEGNQLLRPEGLKNKQEVKTDSTLPAYCNPPNPCPVGYSGEFCLILCSLLTSEYFTMYHKRKLI</sequence>
<evidence type="ECO:0000256" key="1">
    <source>
        <dbReference type="ARBA" id="ARBA00004613"/>
    </source>
</evidence>
<name>A0AAV8WYK9_9CUCU</name>
<feature type="compositionally biased region" description="Gly residues" evidence="9">
    <location>
        <begin position="1"/>
        <end position="11"/>
    </location>
</feature>
<dbReference type="GO" id="GO:0046883">
    <property type="term" value="P:regulation of hormone secretion"/>
    <property type="evidence" value="ECO:0007669"/>
    <property type="project" value="TreeGrafter"/>
</dbReference>
<protein>
    <recommendedName>
        <fullName evidence="3">Neuroendocrine protein 7B2</fullName>
    </recommendedName>
</protein>
<dbReference type="PANTHER" id="PTHR12738">
    <property type="entry name" value="NEUROENDOCRINE PROTEIN 7B2"/>
    <property type="match status" value="1"/>
</dbReference>
<dbReference type="Pfam" id="PF05281">
    <property type="entry name" value="Secretogranin_V"/>
    <property type="match status" value="1"/>
</dbReference>
<dbReference type="GO" id="GO:0005576">
    <property type="term" value="C:extracellular region"/>
    <property type="evidence" value="ECO:0007669"/>
    <property type="project" value="UniProtKB-SubCell"/>
</dbReference>
<gene>
    <name evidence="10" type="ORF">NQ314_015772</name>
</gene>
<evidence type="ECO:0000256" key="2">
    <source>
        <dbReference type="ARBA" id="ARBA00006348"/>
    </source>
</evidence>
<comment type="caution">
    <text evidence="10">The sequence shown here is derived from an EMBL/GenBank/DDBJ whole genome shotgun (WGS) entry which is preliminary data.</text>
</comment>
<keyword evidence="8" id="KW-0143">Chaperone</keyword>